<dbReference type="InterPro" id="IPR049567">
    <property type="entry name" value="WDR59-like"/>
</dbReference>
<feature type="compositionally biased region" description="Basic and acidic residues" evidence="4">
    <location>
        <begin position="557"/>
        <end position="568"/>
    </location>
</feature>
<dbReference type="GO" id="GO:0035591">
    <property type="term" value="F:signaling adaptor activity"/>
    <property type="evidence" value="ECO:0007669"/>
    <property type="project" value="TreeGrafter"/>
</dbReference>
<evidence type="ECO:0000256" key="4">
    <source>
        <dbReference type="SAM" id="MobiDB-lite"/>
    </source>
</evidence>
<dbReference type="InterPro" id="IPR001680">
    <property type="entry name" value="WD40_rpt"/>
</dbReference>
<dbReference type="SMART" id="SM00320">
    <property type="entry name" value="WD40"/>
    <property type="match status" value="5"/>
</dbReference>
<feature type="region of interest" description="Disordered" evidence="4">
    <location>
        <begin position="1"/>
        <end position="48"/>
    </location>
</feature>
<feature type="region of interest" description="Disordered" evidence="4">
    <location>
        <begin position="546"/>
        <end position="597"/>
    </location>
</feature>
<dbReference type="EMBL" id="CENE01000051">
    <property type="protein sequence ID" value="CEQ43119.1"/>
    <property type="molecule type" value="Genomic_DNA"/>
</dbReference>
<dbReference type="AlphaFoldDB" id="A0A0D6ET28"/>
<dbReference type="OrthoDB" id="311712at2759"/>
<keyword evidence="2" id="KW-0677">Repeat</keyword>
<sequence>MASDPPHSLSVVSNSPSRSPARSITSHASPPPSVDLVRDDEEGNTTVQADVERDEEDTFYSMLSIAVDAPIGSMSIKPHPRLTAGPANRDVALGARKGLFICDLQNPWDPPRFLPHDSAWEVADVQWNPFPSRSEWVVSTSNQQAVVYNLSLAPSLSVSPVEHALYGHTRAVTDINWSPGAPEILATCALDGWVLGWDLRTGYGARGAGGRGRKPIWRTCGWGSPATQVKWNRREPHVIASSHDNAVLIWDDRMGAAPVTTITGHSAKICKSCDGIDWSRKDARQLVTCSLDKTFKFWSLNDPSTPAYSVFTASPVWRARWLPFGDGVLTLPQRSEHALSIWGEEKLKKEGQAASPVARFEGAREGVKEFVWRTRGGEDMDSDDREFQLVTWAKDRRLRLWPISDAIMREVGHVKGAPIDIPVTRRGGPDVSYRSFAETPAPPLPLTFAPPSASIPKHLVAGSSLLSASLSSPSLLTSSLRNASFPASPTNTNKEHLAPPALRYAAPADPLLPAATMTTTKVRSRRQRAHDRLAWMEGVKVIKPVPTLEDDLLGEEGEPKEPSDERPSEPTTRASSLVRGTDGGTVTAREGGDTERAESIVTGDSLATGTATGKDATYANLGEEITSVVRRFPRVNFEKVSFSSGSETTIRRPDQLSLLQVHVAGRTCTVSLYSPLFLRATFSFPKKYPASAQPSIELERSADISLKHRATLLQGVRKLMASRAERCLPSLEVALRYLLGDKSFDRIEEDDDDEAEEILEGSALANLPPDLLRNNANVPPPRRGGATFGPSGQLVVFFPTNVFVSSASDKDGTNSPPGEPTAQRPKFPLRLSEAFGNLPSEPPDYEGEYQETDEALQMSTGHSYRPSSTISQYCFTRRKSVPLVPTPPVAPSFSTTVKIKDVSHLTLLAPSRTVCSLNKPPLAAAKEALNGAELAKDMLLSKVWATMVAFMESGLGSEGGLVTSRLESLLAERLLREL</sequence>
<dbReference type="PANTHER" id="PTHR46170">
    <property type="entry name" value="GATOR COMPLEX PROTEIN WDR59"/>
    <property type="match status" value="1"/>
</dbReference>
<dbReference type="Gene3D" id="2.130.10.10">
    <property type="entry name" value="YVTN repeat-like/Quinoprotein amine dehydrogenase"/>
    <property type="match status" value="1"/>
</dbReference>
<dbReference type="PANTHER" id="PTHR46170:SF1">
    <property type="entry name" value="GATOR COMPLEX PROTEIN WDR59"/>
    <property type="match status" value="1"/>
</dbReference>
<accession>A0A0D6ET28</accession>
<evidence type="ECO:0000256" key="2">
    <source>
        <dbReference type="ARBA" id="ARBA00022737"/>
    </source>
</evidence>
<feature type="compositionally biased region" description="Low complexity" evidence="4">
    <location>
        <begin position="1"/>
        <end position="23"/>
    </location>
</feature>
<keyword evidence="1 3" id="KW-0853">WD repeat</keyword>
<proteinExistence type="predicted"/>
<dbReference type="PROSITE" id="PS00678">
    <property type="entry name" value="WD_REPEATS_1"/>
    <property type="match status" value="1"/>
</dbReference>
<keyword evidence="6" id="KW-1185">Reference proteome</keyword>
<organism evidence="5 6">
    <name type="scientific">Sporidiobolus salmonicolor</name>
    <name type="common">Yeast-like fungus</name>
    <name type="synonym">Sporobolomyces salmonicolor</name>
    <dbReference type="NCBI Taxonomy" id="5005"/>
    <lineage>
        <taxon>Eukaryota</taxon>
        <taxon>Fungi</taxon>
        <taxon>Dikarya</taxon>
        <taxon>Basidiomycota</taxon>
        <taxon>Pucciniomycotina</taxon>
        <taxon>Microbotryomycetes</taxon>
        <taxon>Sporidiobolales</taxon>
        <taxon>Sporidiobolaceae</taxon>
        <taxon>Sporobolomyces</taxon>
    </lineage>
</organism>
<dbReference type="GO" id="GO:1904263">
    <property type="term" value="P:positive regulation of TORC1 signaling"/>
    <property type="evidence" value="ECO:0007669"/>
    <property type="project" value="TreeGrafter"/>
</dbReference>
<dbReference type="GO" id="GO:0005774">
    <property type="term" value="C:vacuolar membrane"/>
    <property type="evidence" value="ECO:0007669"/>
    <property type="project" value="TreeGrafter"/>
</dbReference>
<evidence type="ECO:0000313" key="5">
    <source>
        <dbReference type="EMBL" id="CEQ43119.1"/>
    </source>
</evidence>
<feature type="repeat" description="WD" evidence="3">
    <location>
        <begin position="165"/>
        <end position="202"/>
    </location>
</feature>
<dbReference type="GO" id="GO:0034198">
    <property type="term" value="P:cellular response to amino acid starvation"/>
    <property type="evidence" value="ECO:0007669"/>
    <property type="project" value="TreeGrafter"/>
</dbReference>
<evidence type="ECO:0000256" key="1">
    <source>
        <dbReference type="ARBA" id="ARBA00022574"/>
    </source>
</evidence>
<gene>
    <name evidence="5" type="primary">SPOSA6832_05022</name>
</gene>
<dbReference type="InterPro" id="IPR019775">
    <property type="entry name" value="WD40_repeat_CS"/>
</dbReference>
<dbReference type="PROSITE" id="PS50294">
    <property type="entry name" value="WD_REPEATS_REGION"/>
    <property type="match status" value="1"/>
</dbReference>
<reference evidence="6" key="1">
    <citation type="submission" date="2015-02" db="EMBL/GenBank/DDBJ databases">
        <authorList>
            <person name="Gon?alves P."/>
        </authorList>
    </citation>
    <scope>NUCLEOTIDE SEQUENCE [LARGE SCALE GENOMIC DNA]</scope>
</reference>
<dbReference type="GO" id="GO:0035859">
    <property type="term" value="C:Seh1-associated complex"/>
    <property type="evidence" value="ECO:0007669"/>
    <property type="project" value="TreeGrafter"/>
</dbReference>
<dbReference type="Proteomes" id="UP000243876">
    <property type="component" value="Unassembled WGS sequence"/>
</dbReference>
<dbReference type="Pfam" id="PF00400">
    <property type="entry name" value="WD40"/>
    <property type="match status" value="2"/>
</dbReference>
<dbReference type="SUPFAM" id="SSF50978">
    <property type="entry name" value="WD40 repeat-like"/>
    <property type="match status" value="1"/>
</dbReference>
<evidence type="ECO:0000256" key="3">
    <source>
        <dbReference type="PROSITE-ProRule" id="PRU00221"/>
    </source>
</evidence>
<evidence type="ECO:0000313" key="6">
    <source>
        <dbReference type="Proteomes" id="UP000243876"/>
    </source>
</evidence>
<dbReference type="InterPro" id="IPR036322">
    <property type="entry name" value="WD40_repeat_dom_sf"/>
</dbReference>
<dbReference type="PROSITE" id="PS50082">
    <property type="entry name" value="WD_REPEATS_2"/>
    <property type="match status" value="1"/>
</dbReference>
<protein>
    <submittedName>
        <fullName evidence="5">SPOSA6832_05022-mRNA-1:cds</fullName>
    </submittedName>
</protein>
<name>A0A0D6ET28_SPOSA</name>
<feature type="region of interest" description="Disordered" evidence="4">
    <location>
        <begin position="807"/>
        <end position="827"/>
    </location>
</feature>
<dbReference type="InterPro" id="IPR015943">
    <property type="entry name" value="WD40/YVTN_repeat-like_dom_sf"/>
</dbReference>